<keyword evidence="5 6" id="KW-0472">Membrane</keyword>
<feature type="transmembrane region" description="Helical" evidence="6">
    <location>
        <begin position="112"/>
        <end position="130"/>
    </location>
</feature>
<dbReference type="GO" id="GO:0005886">
    <property type="term" value="C:plasma membrane"/>
    <property type="evidence" value="ECO:0007669"/>
    <property type="project" value="UniProtKB-SubCell"/>
</dbReference>
<name>A0A1C3KBM8_PLAMA</name>
<evidence type="ECO:0000256" key="1">
    <source>
        <dbReference type="ARBA" id="ARBA00004651"/>
    </source>
</evidence>
<dbReference type="AlphaFoldDB" id="A0A1C3KBM8"/>
<feature type="transmembrane region" description="Helical" evidence="6">
    <location>
        <begin position="52"/>
        <end position="74"/>
    </location>
</feature>
<proteinExistence type="predicted"/>
<evidence type="ECO:0000256" key="4">
    <source>
        <dbReference type="ARBA" id="ARBA00022989"/>
    </source>
</evidence>
<keyword evidence="3 6" id="KW-0812">Transmembrane</keyword>
<dbReference type="GO" id="GO:0015149">
    <property type="term" value="F:hexose transmembrane transporter activity"/>
    <property type="evidence" value="ECO:0007669"/>
    <property type="project" value="TreeGrafter"/>
</dbReference>
<evidence type="ECO:0000259" key="8">
    <source>
        <dbReference type="PROSITE" id="PS50850"/>
    </source>
</evidence>
<feature type="transmembrane region" description="Helical" evidence="6">
    <location>
        <begin position="401"/>
        <end position="421"/>
    </location>
</feature>
<feature type="chain" id="PRO_5008677639" evidence="7">
    <location>
        <begin position="29"/>
        <end position="467"/>
    </location>
</feature>
<dbReference type="PROSITE" id="PS50850">
    <property type="entry name" value="MFS"/>
    <property type="match status" value="1"/>
</dbReference>
<protein>
    <submittedName>
        <fullName evidence="9">Major facilitator superfamily domain-containing protein, putative</fullName>
    </submittedName>
</protein>
<feature type="signal peptide" evidence="7">
    <location>
        <begin position="1"/>
        <end position="28"/>
    </location>
</feature>
<keyword evidence="2" id="KW-0813">Transport</keyword>
<feature type="transmembrane region" description="Helical" evidence="6">
    <location>
        <begin position="180"/>
        <end position="204"/>
    </location>
</feature>
<dbReference type="InterPro" id="IPR036259">
    <property type="entry name" value="MFS_trans_sf"/>
</dbReference>
<evidence type="ECO:0000256" key="3">
    <source>
        <dbReference type="ARBA" id="ARBA00022692"/>
    </source>
</evidence>
<dbReference type="VEuPathDB" id="PlasmoDB:PmUG01_07031000"/>
<evidence type="ECO:0000256" key="5">
    <source>
        <dbReference type="ARBA" id="ARBA00023136"/>
    </source>
</evidence>
<evidence type="ECO:0000256" key="6">
    <source>
        <dbReference type="SAM" id="Phobius"/>
    </source>
</evidence>
<feature type="transmembrane region" description="Helical" evidence="6">
    <location>
        <begin position="427"/>
        <end position="452"/>
    </location>
</feature>
<evidence type="ECO:0000256" key="7">
    <source>
        <dbReference type="SAM" id="SignalP"/>
    </source>
</evidence>
<keyword evidence="7" id="KW-0732">Signal</keyword>
<sequence>MMYLTKVIFNACLAILNCSLCLSSTSLARKMLIDDMKICPHGYRGCPKEKWYFATFYFMIYISGFLGCFISLYFKNANRRKLMLAIHYLFIIGSALTFYTSPHVIITLFSQAFFGLAIGCSVVTVCFYVLEYSPKEDQNYYGYIIQVFFSIGLLISYIFGACYENIRFSNPKTNRIVLLLLYKTHMCLPIIFSIIALILFHFVFTMDTPLHLYESKKYDKFETLKTTINSKNFDEKKEYHTNKRTEEVSLLGNDIAIYDFFKNKDLRKLSLTSCLLCHLYSFSGSFLFFNKMFLFYKFFSSTMANTFISTGFICLYAICSIIVVTVLSHRFQKKDLLITGLLLQTIASVCIVGSYFLKFTNVFNQLVITAAITIYFTGLSLGFGHILWTHIYELFPKASKSVAAFCSYSSLFIAALIMSILLEFLSMKYYCYLFITFIVSLLLSILFFNSFYEEDAMVIKRHDSVQA</sequence>
<dbReference type="PANTHER" id="PTHR23503:SF8">
    <property type="entry name" value="FACILITATED GLUCOSE TRANSPORTER PROTEIN 1"/>
    <property type="match status" value="1"/>
</dbReference>
<dbReference type="SUPFAM" id="SSF103473">
    <property type="entry name" value="MFS general substrate transporter"/>
    <property type="match status" value="1"/>
</dbReference>
<comment type="subcellular location">
    <subcellularLocation>
        <location evidence="1">Cell membrane</location>
        <topology evidence="1">Multi-pass membrane protein</topology>
    </subcellularLocation>
</comment>
<dbReference type="Pfam" id="PF00083">
    <property type="entry name" value="Sugar_tr"/>
    <property type="match status" value="1"/>
</dbReference>
<organism evidence="9 10">
    <name type="scientific">Plasmodium malariae</name>
    <dbReference type="NCBI Taxonomy" id="5858"/>
    <lineage>
        <taxon>Eukaryota</taxon>
        <taxon>Sar</taxon>
        <taxon>Alveolata</taxon>
        <taxon>Apicomplexa</taxon>
        <taxon>Aconoidasida</taxon>
        <taxon>Haemosporida</taxon>
        <taxon>Plasmodiidae</taxon>
        <taxon>Plasmodium</taxon>
        <taxon>Plasmodium (Plasmodium)</taxon>
    </lineage>
</organism>
<dbReference type="EMBL" id="LT594495">
    <property type="protein sequence ID" value="SBT70967.1"/>
    <property type="molecule type" value="Genomic_DNA"/>
</dbReference>
<dbReference type="InterPro" id="IPR020846">
    <property type="entry name" value="MFS_dom"/>
</dbReference>
<feature type="transmembrane region" description="Helical" evidence="6">
    <location>
        <begin position="308"/>
        <end position="327"/>
    </location>
</feature>
<feature type="transmembrane region" description="Helical" evidence="6">
    <location>
        <begin position="269"/>
        <end position="288"/>
    </location>
</feature>
<reference evidence="9 10" key="1">
    <citation type="submission" date="2016-06" db="EMBL/GenBank/DDBJ databases">
        <authorList>
            <consortium name="Pathogen Informatics"/>
        </authorList>
    </citation>
    <scope>NUCLEOTIDE SEQUENCE [LARGE SCALE GENOMIC DNA]</scope>
    <source>
        <strain evidence="9">PmlGA01</strain>
    </source>
</reference>
<dbReference type="Gene3D" id="1.20.1250.20">
    <property type="entry name" value="MFS general substrate transporter like domains"/>
    <property type="match status" value="1"/>
</dbReference>
<evidence type="ECO:0000313" key="10">
    <source>
        <dbReference type="Proteomes" id="UP000219799"/>
    </source>
</evidence>
<dbReference type="Proteomes" id="UP000219799">
    <property type="component" value="Chromosome 7"/>
</dbReference>
<feature type="transmembrane region" description="Helical" evidence="6">
    <location>
        <begin position="363"/>
        <end position="389"/>
    </location>
</feature>
<feature type="transmembrane region" description="Helical" evidence="6">
    <location>
        <begin position="336"/>
        <end position="357"/>
    </location>
</feature>
<feature type="transmembrane region" description="Helical" evidence="6">
    <location>
        <begin position="86"/>
        <end position="106"/>
    </location>
</feature>
<gene>
    <name evidence="9" type="primary">MFS3</name>
    <name evidence="9" type="ORF">PMLGA01_070021400</name>
</gene>
<accession>A0A1C3KBM8</accession>
<keyword evidence="4 6" id="KW-1133">Transmembrane helix</keyword>
<feature type="domain" description="Major facilitator superfamily (MFS) profile" evidence="8">
    <location>
        <begin position="1"/>
        <end position="456"/>
    </location>
</feature>
<feature type="transmembrane region" description="Helical" evidence="6">
    <location>
        <begin position="142"/>
        <end position="160"/>
    </location>
</feature>
<evidence type="ECO:0000256" key="2">
    <source>
        <dbReference type="ARBA" id="ARBA00022448"/>
    </source>
</evidence>
<dbReference type="InterPro" id="IPR005828">
    <property type="entry name" value="MFS_sugar_transport-like"/>
</dbReference>
<dbReference type="PANTHER" id="PTHR23503">
    <property type="entry name" value="SOLUTE CARRIER FAMILY 2"/>
    <property type="match status" value="1"/>
</dbReference>
<evidence type="ECO:0000313" key="9">
    <source>
        <dbReference type="EMBL" id="SBT70967.1"/>
    </source>
</evidence>
<dbReference type="InterPro" id="IPR045263">
    <property type="entry name" value="GLUT"/>
</dbReference>